<dbReference type="InterPro" id="IPR050407">
    <property type="entry name" value="Geranylgeranyl_reductase"/>
</dbReference>
<dbReference type="GO" id="GO:0016628">
    <property type="term" value="F:oxidoreductase activity, acting on the CH-CH group of donors, NAD or NADP as acceptor"/>
    <property type="evidence" value="ECO:0007669"/>
    <property type="project" value="InterPro"/>
</dbReference>
<dbReference type="PANTHER" id="PTHR42685:SF22">
    <property type="entry name" value="CONDITIONED MEDIUM FACTOR RECEPTOR 1"/>
    <property type="match status" value="1"/>
</dbReference>
<dbReference type="PRINTS" id="PR00420">
    <property type="entry name" value="RNGMNOXGNASE"/>
</dbReference>
<evidence type="ECO:0000259" key="1">
    <source>
        <dbReference type="Pfam" id="PF01494"/>
    </source>
</evidence>
<gene>
    <name evidence="2" type="ORF">METZ01_LOCUS4191</name>
</gene>
<dbReference type="Pfam" id="PF01494">
    <property type="entry name" value="FAD_binding_3"/>
    <property type="match status" value="1"/>
</dbReference>
<dbReference type="GO" id="GO:0071949">
    <property type="term" value="F:FAD binding"/>
    <property type="evidence" value="ECO:0007669"/>
    <property type="project" value="InterPro"/>
</dbReference>
<dbReference type="AlphaFoldDB" id="A0A381NA06"/>
<dbReference type="EMBL" id="UINC01000219">
    <property type="protein sequence ID" value="SUZ51337.1"/>
    <property type="molecule type" value="Genomic_DNA"/>
</dbReference>
<reference evidence="2" key="1">
    <citation type="submission" date="2018-05" db="EMBL/GenBank/DDBJ databases">
        <authorList>
            <person name="Lanie J.A."/>
            <person name="Ng W.-L."/>
            <person name="Kazmierczak K.M."/>
            <person name="Andrzejewski T.M."/>
            <person name="Davidsen T.M."/>
            <person name="Wayne K.J."/>
            <person name="Tettelin H."/>
            <person name="Glass J.I."/>
            <person name="Rusch D."/>
            <person name="Podicherti R."/>
            <person name="Tsui H.-C.T."/>
            <person name="Winkler M.E."/>
        </authorList>
    </citation>
    <scope>NUCLEOTIDE SEQUENCE</scope>
</reference>
<dbReference type="NCBIfam" id="TIGR02032">
    <property type="entry name" value="GG-red-SF"/>
    <property type="match status" value="1"/>
</dbReference>
<accession>A0A381NA06</accession>
<dbReference type="InterPro" id="IPR036188">
    <property type="entry name" value="FAD/NAD-bd_sf"/>
</dbReference>
<evidence type="ECO:0000313" key="2">
    <source>
        <dbReference type="EMBL" id="SUZ51337.1"/>
    </source>
</evidence>
<feature type="domain" description="FAD-binding" evidence="1">
    <location>
        <begin position="7"/>
        <end position="315"/>
    </location>
</feature>
<dbReference type="SUPFAM" id="SSF51905">
    <property type="entry name" value="FAD/NAD(P)-binding domain"/>
    <property type="match status" value="1"/>
</dbReference>
<protein>
    <recommendedName>
        <fullName evidence="1">FAD-binding domain-containing protein</fullName>
    </recommendedName>
</protein>
<dbReference type="Gene3D" id="3.50.50.60">
    <property type="entry name" value="FAD/NAD(P)-binding domain"/>
    <property type="match status" value="1"/>
</dbReference>
<dbReference type="PANTHER" id="PTHR42685">
    <property type="entry name" value="GERANYLGERANYL DIPHOSPHATE REDUCTASE"/>
    <property type="match status" value="1"/>
</dbReference>
<dbReference type="InterPro" id="IPR002938">
    <property type="entry name" value="FAD-bd"/>
</dbReference>
<dbReference type="InterPro" id="IPR011777">
    <property type="entry name" value="Geranylgeranyl_Rdtase_fam"/>
</dbReference>
<sequence length="409" mass="45390">MGKQQEFDVVIVGGGPAGTTAALYANRLGLSTLIVDKSTWPRDKICGDALSGKVVDILKDLDLMSELKTLKGASISRIRFGSPANKIFDIDLTKSFNTDHINEAYVIPREIFDYFLFKKARKITEVKEGFSVKDLLINNDTVVGIRGTNKDGNPEDIAATVVLGADGYNSIVAQKLNLYKMEMEHTAFAIRSYYEGIEGLTDQIELHYLEEINPGYFWLFPIGEGKANIGLGLSKRNIKEQKKNLIDLLDIVTQLEYFKDRFSHAKQIGKPKGWNLPMGSMHRKNHGNGFMLLGDAAGLIDPFTGEGIGNAMVSAKHAITIARKAINENDLSENNLSEYDKILWGEIGPELSVSTKLQKVARSKFLLNFVMNRAARNDGIKNIIGGMLANEIPRSDLANPAFYFKIFFS</sequence>
<organism evidence="2">
    <name type="scientific">marine metagenome</name>
    <dbReference type="NCBI Taxonomy" id="408172"/>
    <lineage>
        <taxon>unclassified sequences</taxon>
        <taxon>metagenomes</taxon>
        <taxon>ecological metagenomes</taxon>
    </lineage>
</organism>
<name>A0A381NA06_9ZZZZ</name>
<proteinExistence type="predicted"/>